<reference evidence="2" key="1">
    <citation type="journal article" date="2019" name="Int. J. Syst. Evol. Microbiol.">
        <title>The Global Catalogue of Microorganisms (GCM) 10K type strain sequencing project: providing services to taxonomists for standard genome sequencing and annotation.</title>
        <authorList>
            <consortium name="The Broad Institute Genomics Platform"/>
            <consortium name="The Broad Institute Genome Sequencing Center for Infectious Disease"/>
            <person name="Wu L."/>
            <person name="Ma J."/>
        </authorList>
    </citation>
    <scope>NUCLEOTIDE SEQUENCE [LARGE SCALE GENOMIC DNA]</scope>
    <source>
        <strain evidence="2">CCUG 57508</strain>
    </source>
</reference>
<protein>
    <submittedName>
        <fullName evidence="1">Uncharacterized protein</fullName>
    </submittedName>
</protein>
<evidence type="ECO:0000313" key="1">
    <source>
        <dbReference type="EMBL" id="MFD1055917.1"/>
    </source>
</evidence>
<dbReference type="Proteomes" id="UP001597046">
    <property type="component" value="Unassembled WGS sequence"/>
</dbReference>
<keyword evidence="2" id="KW-1185">Reference proteome</keyword>
<accession>A0ABW3N0A3</accession>
<comment type="caution">
    <text evidence="1">The sequence shown here is derived from an EMBL/GenBank/DDBJ whole genome shotgun (WGS) entry which is preliminary data.</text>
</comment>
<organism evidence="1 2">
    <name type="scientific">Terrabacter terrigena</name>
    <dbReference type="NCBI Taxonomy" id="574718"/>
    <lineage>
        <taxon>Bacteria</taxon>
        <taxon>Bacillati</taxon>
        <taxon>Actinomycetota</taxon>
        <taxon>Actinomycetes</taxon>
        <taxon>Micrococcales</taxon>
        <taxon>Intrasporangiaceae</taxon>
        <taxon>Terrabacter</taxon>
    </lineage>
</organism>
<name>A0ABW3N0A3_9MICO</name>
<dbReference type="RefSeq" id="WP_386053947.1">
    <property type="nucleotide sequence ID" value="NZ_JBHTKH010000012.1"/>
</dbReference>
<gene>
    <name evidence="1" type="ORF">ACFQ2V_16510</name>
</gene>
<proteinExistence type="predicted"/>
<sequence length="213" mass="23308">MTPTPADQERLATDLIALARNATANVDRSDQVDYWYRLCQRNAYAHATGMLLSNHVADDPFRIAERITSALEANVRTTAELRSAAYGLSPDNLTARTLHWIGPREFNARFGHTAGIDHDYGFLWGSRRDERISLRISSGQDEGLLYVYDRTWDEYAVLSESANRSAVEAAYARAVRGDLHLDPCLFASLVAAAAPAAGLTNGAPTAEAPGVEL</sequence>
<evidence type="ECO:0000313" key="2">
    <source>
        <dbReference type="Proteomes" id="UP001597046"/>
    </source>
</evidence>
<dbReference type="EMBL" id="JBHTKH010000012">
    <property type="protein sequence ID" value="MFD1055917.1"/>
    <property type="molecule type" value="Genomic_DNA"/>
</dbReference>